<dbReference type="PANTHER" id="PTHR43537">
    <property type="entry name" value="TRANSCRIPTIONAL REGULATOR, GNTR FAMILY"/>
    <property type="match status" value="1"/>
</dbReference>
<proteinExistence type="predicted"/>
<dbReference type="PROSITE" id="PS50949">
    <property type="entry name" value="HTH_GNTR"/>
    <property type="match status" value="1"/>
</dbReference>
<accession>A0A4R5A6L9</accession>
<keyword evidence="3" id="KW-0804">Transcription</keyword>
<reference evidence="5 6" key="1">
    <citation type="submission" date="2019-03" db="EMBL/GenBank/DDBJ databases">
        <title>Draft genome sequences of novel Actinobacteria.</title>
        <authorList>
            <person name="Sahin N."/>
            <person name="Ay H."/>
            <person name="Saygin H."/>
        </authorList>
    </citation>
    <scope>NUCLEOTIDE SEQUENCE [LARGE SCALE GENOMIC DNA]</scope>
    <source>
        <strain evidence="5 6">DSM 45941</strain>
    </source>
</reference>
<dbReference type="OrthoDB" id="4535513at2"/>
<dbReference type="InterPro" id="IPR008920">
    <property type="entry name" value="TF_FadR/GntR_C"/>
</dbReference>
<evidence type="ECO:0000256" key="3">
    <source>
        <dbReference type="ARBA" id="ARBA00023163"/>
    </source>
</evidence>
<comment type="caution">
    <text evidence="5">The sequence shown here is derived from an EMBL/GenBank/DDBJ whole genome shotgun (WGS) entry which is preliminary data.</text>
</comment>
<dbReference type="Gene3D" id="1.10.10.10">
    <property type="entry name" value="Winged helix-like DNA-binding domain superfamily/Winged helix DNA-binding domain"/>
    <property type="match status" value="1"/>
</dbReference>
<dbReference type="AlphaFoldDB" id="A0A4R5A6L9"/>
<feature type="domain" description="HTH gntR-type" evidence="4">
    <location>
        <begin position="17"/>
        <end position="85"/>
    </location>
</feature>
<dbReference type="CDD" id="cd07377">
    <property type="entry name" value="WHTH_GntR"/>
    <property type="match status" value="1"/>
</dbReference>
<dbReference type="InterPro" id="IPR036388">
    <property type="entry name" value="WH-like_DNA-bd_sf"/>
</dbReference>
<dbReference type="EMBL" id="SMKY01000284">
    <property type="protein sequence ID" value="TDD67591.1"/>
    <property type="molecule type" value="Genomic_DNA"/>
</dbReference>
<gene>
    <name evidence="5" type="ORF">E1293_37805</name>
</gene>
<dbReference type="Pfam" id="PF00392">
    <property type="entry name" value="GntR"/>
    <property type="match status" value="1"/>
</dbReference>
<dbReference type="SUPFAM" id="SSF46785">
    <property type="entry name" value="Winged helix' DNA-binding domain"/>
    <property type="match status" value="1"/>
</dbReference>
<evidence type="ECO:0000313" key="5">
    <source>
        <dbReference type="EMBL" id="TDD67591.1"/>
    </source>
</evidence>
<dbReference type="GO" id="GO:0003700">
    <property type="term" value="F:DNA-binding transcription factor activity"/>
    <property type="evidence" value="ECO:0007669"/>
    <property type="project" value="InterPro"/>
</dbReference>
<keyword evidence="2" id="KW-0238">DNA-binding</keyword>
<dbReference type="Gene3D" id="1.20.120.530">
    <property type="entry name" value="GntR ligand-binding domain-like"/>
    <property type="match status" value="1"/>
</dbReference>
<dbReference type="Proteomes" id="UP000295578">
    <property type="component" value="Unassembled WGS sequence"/>
</dbReference>
<dbReference type="RefSeq" id="WP_132203428.1">
    <property type="nucleotide sequence ID" value="NZ_SMKY01000284.1"/>
</dbReference>
<dbReference type="InterPro" id="IPR011711">
    <property type="entry name" value="GntR_C"/>
</dbReference>
<evidence type="ECO:0000259" key="4">
    <source>
        <dbReference type="PROSITE" id="PS50949"/>
    </source>
</evidence>
<sequence>MDSGVPDVGWRPVKPSGHLPERVVTQISELIVADRLKPGDRLPPERELAVLLGVSRPVVREAVRVLAARGQVSVRHGRGIFVETPQAAQDLRAAIAGEQVGLQELFDMREVLEVAAVGWAAANASADDVAPLREALARLDEAASPDSPDFPTLQLLDSAFHLKIVEIARNRFLLKTVGVLQDMMHASMQTTLSLPGRIQVSRVCHHEILDAIVANDPAEAVRAMRDHLESARSAALSRLEEKRRTVAD</sequence>
<dbReference type="PANTHER" id="PTHR43537:SF5">
    <property type="entry name" value="UXU OPERON TRANSCRIPTIONAL REGULATOR"/>
    <property type="match status" value="1"/>
</dbReference>
<dbReference type="InterPro" id="IPR000524">
    <property type="entry name" value="Tscrpt_reg_HTH_GntR"/>
</dbReference>
<keyword evidence="6" id="KW-1185">Reference proteome</keyword>
<dbReference type="Pfam" id="PF07729">
    <property type="entry name" value="FCD"/>
    <property type="match status" value="1"/>
</dbReference>
<dbReference type="SMART" id="SM00345">
    <property type="entry name" value="HTH_GNTR"/>
    <property type="match status" value="1"/>
</dbReference>
<evidence type="ECO:0000256" key="1">
    <source>
        <dbReference type="ARBA" id="ARBA00023015"/>
    </source>
</evidence>
<dbReference type="GO" id="GO:0003677">
    <property type="term" value="F:DNA binding"/>
    <property type="evidence" value="ECO:0007669"/>
    <property type="project" value="UniProtKB-KW"/>
</dbReference>
<protein>
    <submittedName>
        <fullName evidence="5">FadR family transcriptional regulator</fullName>
    </submittedName>
</protein>
<dbReference type="PRINTS" id="PR00035">
    <property type="entry name" value="HTHGNTR"/>
</dbReference>
<keyword evidence="1" id="KW-0805">Transcription regulation</keyword>
<name>A0A4R5A6L9_9ACTN</name>
<evidence type="ECO:0000313" key="6">
    <source>
        <dbReference type="Proteomes" id="UP000295578"/>
    </source>
</evidence>
<organism evidence="5 6">
    <name type="scientific">Actinomadura darangshiensis</name>
    <dbReference type="NCBI Taxonomy" id="705336"/>
    <lineage>
        <taxon>Bacteria</taxon>
        <taxon>Bacillati</taxon>
        <taxon>Actinomycetota</taxon>
        <taxon>Actinomycetes</taxon>
        <taxon>Streptosporangiales</taxon>
        <taxon>Thermomonosporaceae</taxon>
        <taxon>Actinomadura</taxon>
    </lineage>
</organism>
<dbReference type="SUPFAM" id="SSF48008">
    <property type="entry name" value="GntR ligand-binding domain-like"/>
    <property type="match status" value="1"/>
</dbReference>
<dbReference type="SMART" id="SM00895">
    <property type="entry name" value="FCD"/>
    <property type="match status" value="1"/>
</dbReference>
<evidence type="ECO:0000256" key="2">
    <source>
        <dbReference type="ARBA" id="ARBA00023125"/>
    </source>
</evidence>
<dbReference type="InterPro" id="IPR036390">
    <property type="entry name" value="WH_DNA-bd_sf"/>
</dbReference>